<dbReference type="InterPro" id="IPR036397">
    <property type="entry name" value="RNaseH_sf"/>
</dbReference>
<dbReference type="GO" id="GO:0003676">
    <property type="term" value="F:nucleic acid binding"/>
    <property type="evidence" value="ECO:0007669"/>
    <property type="project" value="InterPro"/>
</dbReference>
<gene>
    <name evidence="2" type="ORF">MPNT_60002</name>
</gene>
<feature type="domain" description="YprB ribonuclease H-like" evidence="1">
    <location>
        <begin position="7"/>
        <end position="153"/>
    </location>
</feature>
<dbReference type="Proteomes" id="UP000663859">
    <property type="component" value="Unassembled WGS sequence"/>
</dbReference>
<dbReference type="RefSeq" id="WP_174582390.1">
    <property type="nucleotide sequence ID" value="NZ_CAJNOB010000056.1"/>
</dbReference>
<sequence length="181" mass="20706">MVKKLVYLDLETQRGAQEVGGWAHKHAMGMSVAVTYGNLTGEYRIYLEEDIPQLLDELRHADCVIGFNIVDFDLKILEAYSVFSLEDLPCLDLMRDVEKRIGRRLGLEALARATLGIGKIARGTDALRWWREGRLLDIARYCCFDVKATRLLHEYGVRHGKVYFLNDRTGEKEAISVDWSV</sequence>
<dbReference type="InterPro" id="IPR012337">
    <property type="entry name" value="RNaseH-like_sf"/>
</dbReference>
<dbReference type="Gene3D" id="3.30.420.10">
    <property type="entry name" value="Ribonuclease H-like superfamily/Ribonuclease H"/>
    <property type="match status" value="1"/>
</dbReference>
<dbReference type="Pfam" id="PF13482">
    <property type="entry name" value="RNase_H_2"/>
    <property type="match status" value="1"/>
</dbReference>
<name>A0A8J2BMW1_9BACT</name>
<comment type="caution">
    <text evidence="2">The sequence shown here is derived from an EMBL/GenBank/DDBJ whole genome shotgun (WGS) entry which is preliminary data.</text>
</comment>
<evidence type="ECO:0000313" key="3">
    <source>
        <dbReference type="Proteomes" id="UP000663859"/>
    </source>
</evidence>
<accession>A0A8J2BMW1</accession>
<keyword evidence="3" id="KW-1185">Reference proteome</keyword>
<evidence type="ECO:0000313" key="2">
    <source>
        <dbReference type="EMBL" id="CAF0703455.1"/>
    </source>
</evidence>
<organism evidence="2 3">
    <name type="scientific">Candidatus Methylacidithermus pantelleriae</name>
    <dbReference type="NCBI Taxonomy" id="2744239"/>
    <lineage>
        <taxon>Bacteria</taxon>
        <taxon>Pseudomonadati</taxon>
        <taxon>Verrucomicrobiota</taxon>
        <taxon>Methylacidiphilae</taxon>
        <taxon>Methylacidiphilales</taxon>
        <taxon>Methylacidiphilaceae</taxon>
        <taxon>Candidatus Methylacidithermus</taxon>
    </lineage>
</organism>
<protein>
    <submittedName>
        <fullName evidence="2">RNase_H_2 domain-containing protein</fullName>
    </submittedName>
</protein>
<dbReference type="EMBL" id="CAJNOB010000056">
    <property type="protein sequence ID" value="CAF0703455.1"/>
    <property type="molecule type" value="Genomic_DNA"/>
</dbReference>
<proteinExistence type="predicted"/>
<evidence type="ECO:0000259" key="1">
    <source>
        <dbReference type="Pfam" id="PF13482"/>
    </source>
</evidence>
<dbReference type="InterPro" id="IPR038720">
    <property type="entry name" value="YprB_RNase_H-like_dom"/>
</dbReference>
<dbReference type="SUPFAM" id="SSF53098">
    <property type="entry name" value="Ribonuclease H-like"/>
    <property type="match status" value="1"/>
</dbReference>
<reference evidence="2" key="1">
    <citation type="submission" date="2021-02" db="EMBL/GenBank/DDBJ databases">
        <authorList>
            <person name="Cremers G."/>
            <person name="Picone N."/>
        </authorList>
    </citation>
    <scope>NUCLEOTIDE SEQUENCE</scope>
    <source>
        <strain evidence="2">PQ17</strain>
    </source>
</reference>
<dbReference type="AlphaFoldDB" id="A0A8J2BMW1"/>